<organism evidence="1 2">
    <name type="scientific">Tannerella sp. oral taxon BU063 isolate Cell 2</name>
    <dbReference type="NCBI Taxonomy" id="1411148"/>
    <lineage>
        <taxon>Bacteria</taxon>
        <taxon>Pseudomonadati</taxon>
        <taxon>Bacteroidota</taxon>
        <taxon>Bacteroidia</taxon>
        <taxon>Bacteroidales</taxon>
        <taxon>Tannerellaceae</taxon>
        <taxon>Tannerella</taxon>
    </lineage>
</organism>
<comment type="caution">
    <text evidence="1">The sequence shown here is derived from an EMBL/GenBank/DDBJ whole genome shotgun (WGS) entry which is preliminary data.</text>
</comment>
<proteinExistence type="predicted"/>
<evidence type="ECO:0000313" key="1">
    <source>
        <dbReference type="EMBL" id="ETK02151.1"/>
    </source>
</evidence>
<dbReference type="Proteomes" id="UP000018837">
    <property type="component" value="Unassembled WGS sequence"/>
</dbReference>
<name>W2C6U5_9BACT</name>
<accession>W2C6U5</accession>
<reference evidence="1 2" key="1">
    <citation type="submission" date="2013-11" db="EMBL/GenBank/DDBJ databases">
        <title>Single cell genomics of uncultured Tannerella BU063 (oral taxon 286).</title>
        <authorList>
            <person name="Beall C.J."/>
            <person name="Campbell A.G."/>
            <person name="Griffen A.L."/>
            <person name="Podar M."/>
            <person name="Leys E.J."/>
        </authorList>
    </citation>
    <scope>NUCLEOTIDE SEQUENCE [LARGE SCALE GENOMIC DNA]</scope>
    <source>
        <strain evidence="1">Cell 2</strain>
    </source>
</reference>
<dbReference type="AlphaFoldDB" id="W2C6U5"/>
<dbReference type="EMBL" id="AYUF01000401">
    <property type="protein sequence ID" value="ETK02151.1"/>
    <property type="molecule type" value="Genomic_DNA"/>
</dbReference>
<sequence length="44" mass="5071">MQLKSFRIMHHRNIGMVETVCFMATLTVEMTMQFINSAHMVIAA</sequence>
<protein>
    <submittedName>
        <fullName evidence="1">Uncharacterized protein</fullName>
    </submittedName>
</protein>
<gene>
    <name evidence="1" type="ORF">N425_05850</name>
</gene>
<evidence type="ECO:0000313" key="2">
    <source>
        <dbReference type="Proteomes" id="UP000018837"/>
    </source>
</evidence>